<accession>A0ACC5SZ78</accession>
<keyword evidence="2" id="KW-1185">Reference proteome</keyword>
<gene>
    <name evidence="1" type="ORF">J2Z19_003690</name>
</gene>
<evidence type="ECO:0000313" key="1">
    <source>
        <dbReference type="EMBL" id="MBP1873971.1"/>
    </source>
</evidence>
<dbReference type="Proteomes" id="UP000823773">
    <property type="component" value="Unassembled WGS sequence"/>
</dbReference>
<dbReference type="EMBL" id="JAGGJR010000005">
    <property type="protein sequence ID" value="MBP1873971.1"/>
    <property type="molecule type" value="Genomic_DNA"/>
</dbReference>
<sequence length="440" mass="48502">MNRLQSTVSLLLMCGLVSVGSPALAQQATDEEVSEAYIYLLGRLLITRQQQLDFQEGFKWNELIHRKPGAVDWPNPNLDVAYSEAWVAVDENSCTIVTVPEINDRYYTVQFLNGWGETLANINERLFPGRASGDFAVCLQGAKVELPGNMMRIDLPVPHARVLARVALGNDPERAVALQHDFKLRATGTPKLPEIPKTPIFDLDKLPGVEAFEAAAAALDGEPDLSVGLEKRQADARAIASAIKDNAQERSRVDGIIKQQAFAQIGKAGQTIGHGVIRNGWARPGVVGEYGLDYMARTLVNNGGIWANIKPEVLYYRGGKDESGGDLTGDHAYKMTFPKDALPSRFAKYFWSVIAVDNVHFRVLPNPLNRFLLNEQTHPEFGSDGSLTLYFATDKPADAPDGNWLPIPKGQKFRLTFRFYGPLDGVANGTYWPPALVKLN</sequence>
<protein>
    <submittedName>
        <fullName evidence="1">Uncharacterized protein</fullName>
    </submittedName>
</protein>
<reference evidence="1" key="1">
    <citation type="submission" date="2021-03" db="EMBL/GenBank/DDBJ databases">
        <title>Genomic Encyclopedia of Type Strains, Phase IV (KMG-IV): sequencing the most valuable type-strain genomes for metagenomic binning, comparative biology and taxonomic classification.</title>
        <authorList>
            <person name="Goeker M."/>
        </authorList>
    </citation>
    <scope>NUCLEOTIDE SEQUENCE</scope>
    <source>
        <strain evidence="1">DSM 18131</strain>
    </source>
</reference>
<proteinExistence type="predicted"/>
<name>A0ACC5SZ78_ENSAD</name>
<evidence type="ECO:0000313" key="2">
    <source>
        <dbReference type="Proteomes" id="UP000823773"/>
    </source>
</evidence>
<comment type="caution">
    <text evidence="1">The sequence shown here is derived from an EMBL/GenBank/DDBJ whole genome shotgun (WGS) entry which is preliminary data.</text>
</comment>
<organism evidence="1 2">
    <name type="scientific">Ensifer adhaerens</name>
    <name type="common">Sinorhizobium morelense</name>
    <dbReference type="NCBI Taxonomy" id="106592"/>
    <lineage>
        <taxon>Bacteria</taxon>
        <taxon>Pseudomonadati</taxon>
        <taxon>Pseudomonadota</taxon>
        <taxon>Alphaproteobacteria</taxon>
        <taxon>Hyphomicrobiales</taxon>
        <taxon>Rhizobiaceae</taxon>
        <taxon>Sinorhizobium/Ensifer group</taxon>
        <taxon>Ensifer</taxon>
    </lineage>
</organism>